<dbReference type="InterPro" id="IPR051448">
    <property type="entry name" value="CdaR-like_regulators"/>
</dbReference>
<dbReference type="InterPro" id="IPR025751">
    <property type="entry name" value="RsbRD_N_dom"/>
</dbReference>
<dbReference type="PANTHER" id="PTHR33744:SF1">
    <property type="entry name" value="DNA-BINDING TRANSCRIPTIONAL ACTIVATOR ADER"/>
    <property type="match status" value="1"/>
</dbReference>
<dbReference type="InterPro" id="IPR041522">
    <property type="entry name" value="CdaR_GGDEF"/>
</dbReference>
<feature type="domain" description="CdaR GGDEF-like" evidence="4">
    <location>
        <begin position="208"/>
        <end position="325"/>
    </location>
</feature>
<evidence type="ECO:0000259" key="2">
    <source>
        <dbReference type="Pfam" id="PF13556"/>
    </source>
</evidence>
<protein>
    <submittedName>
        <fullName evidence="5">PucR C-terminal helix-turn-helix domain-containing protein</fullName>
    </submittedName>
</protein>
<evidence type="ECO:0000259" key="4">
    <source>
        <dbReference type="Pfam" id="PF17853"/>
    </source>
</evidence>
<dbReference type="InterPro" id="IPR025736">
    <property type="entry name" value="PucR_C-HTH_dom"/>
</dbReference>
<organism evidence="5 6">
    <name type="scientific">Haloechinothrix alba</name>
    <dbReference type="NCBI Taxonomy" id="664784"/>
    <lineage>
        <taxon>Bacteria</taxon>
        <taxon>Bacillati</taxon>
        <taxon>Actinomycetota</taxon>
        <taxon>Actinomycetes</taxon>
        <taxon>Pseudonocardiales</taxon>
        <taxon>Pseudonocardiaceae</taxon>
        <taxon>Haloechinothrix</taxon>
    </lineage>
</organism>
<dbReference type="EMBL" id="FZNW01000022">
    <property type="protein sequence ID" value="SNR84019.1"/>
    <property type="molecule type" value="Genomic_DNA"/>
</dbReference>
<sequence length="454" mass="49490">MGQVTYVTPPNGRVYGDTMLTDGSSVPVDNQLLARDLVAGVGSVLNSRLADITQELLDRLCVEVSDVAGDDALVQLMGASIEANVATIVHMFQHGIDVESTVAPSAALEYARRLAQRGLPVNALVRCYRLGQDSFLQWALDELRRHSDDAIAVSNAAVNIVSDTSAYIDRASERVVAVYEEERDRWLLSRNASRTARVNDLLDGRSVDIGAAESTLGYRLWQYHVGLVVWLDESHTEDGELSYLERSVIDLARRLGCAGRPLFVPCDELSAWAWLPMGRESRLDTADLVTVVSNWDHPVKIAAGAPISGVGGFGRSHRQAKQVQNVALLGQLPGPLAMTFAEVGLVALMCTNLEATRGWIMDTLGPLAIDGPSKARLRETVHVFLSESGSYTAAAERLSLHRNSVVYRLNRAAEELGRPLREGRLQLELALDICCWLGKTVLVQPGDVQAEQSV</sequence>
<dbReference type="Proteomes" id="UP000198348">
    <property type="component" value="Unassembled WGS sequence"/>
</dbReference>
<dbReference type="Pfam" id="PF14361">
    <property type="entry name" value="RsbRD_N"/>
    <property type="match status" value="1"/>
</dbReference>
<gene>
    <name evidence="5" type="ORF">SAMN06265360_12237</name>
</gene>
<dbReference type="PANTHER" id="PTHR33744">
    <property type="entry name" value="CARBOHYDRATE DIACID REGULATOR"/>
    <property type="match status" value="1"/>
</dbReference>
<dbReference type="Pfam" id="PF13556">
    <property type="entry name" value="HTH_30"/>
    <property type="match status" value="1"/>
</dbReference>
<feature type="domain" description="PucR C-terminal helix-turn-helix" evidence="2">
    <location>
        <begin position="377"/>
        <end position="432"/>
    </location>
</feature>
<evidence type="ECO:0000313" key="5">
    <source>
        <dbReference type="EMBL" id="SNR84019.1"/>
    </source>
</evidence>
<comment type="similarity">
    <text evidence="1">Belongs to the CdaR family.</text>
</comment>
<dbReference type="AlphaFoldDB" id="A0A238ZLL9"/>
<evidence type="ECO:0000259" key="3">
    <source>
        <dbReference type="Pfam" id="PF14361"/>
    </source>
</evidence>
<feature type="domain" description="RsbT co-antagonist protein RsbRD N-terminal" evidence="3">
    <location>
        <begin position="51"/>
        <end position="194"/>
    </location>
</feature>
<name>A0A238ZLL9_9PSEU</name>
<evidence type="ECO:0000313" key="6">
    <source>
        <dbReference type="Proteomes" id="UP000198348"/>
    </source>
</evidence>
<dbReference type="InterPro" id="IPR042070">
    <property type="entry name" value="PucR_C-HTH_sf"/>
</dbReference>
<keyword evidence="6" id="KW-1185">Reference proteome</keyword>
<reference evidence="5 6" key="1">
    <citation type="submission" date="2017-06" db="EMBL/GenBank/DDBJ databases">
        <authorList>
            <person name="Kim H.J."/>
            <person name="Triplett B.A."/>
        </authorList>
    </citation>
    <scope>NUCLEOTIDE SEQUENCE [LARGE SCALE GENOMIC DNA]</scope>
    <source>
        <strain evidence="5 6">DSM 45207</strain>
    </source>
</reference>
<evidence type="ECO:0000256" key="1">
    <source>
        <dbReference type="ARBA" id="ARBA00006754"/>
    </source>
</evidence>
<proteinExistence type="inferred from homology"/>
<accession>A0A238ZLL9</accession>
<dbReference type="Gene3D" id="1.10.10.2840">
    <property type="entry name" value="PucR C-terminal helix-turn-helix domain"/>
    <property type="match status" value="1"/>
</dbReference>
<dbReference type="Pfam" id="PF17853">
    <property type="entry name" value="GGDEF_2"/>
    <property type="match status" value="1"/>
</dbReference>